<feature type="chain" id="PRO_5043713856" evidence="2">
    <location>
        <begin position="24"/>
        <end position="109"/>
    </location>
</feature>
<sequence>MRHMIKGMFVIGLLASGSTHAFAQATTTQQPDQAPTAQDAFNKKDASHVSNPTEQNKTYPNQAKEQPQQGAPATPEAMAPTGQTSDKTPVAQKMKPRHVHTKHTAHKPG</sequence>
<dbReference type="EMBL" id="CP014691">
    <property type="protein sequence ID" value="AQS88833.1"/>
    <property type="molecule type" value="Genomic_DNA"/>
</dbReference>
<evidence type="ECO:0000256" key="2">
    <source>
        <dbReference type="SAM" id="SignalP"/>
    </source>
</evidence>
<feature type="region of interest" description="Disordered" evidence="1">
    <location>
        <begin position="23"/>
        <end position="109"/>
    </location>
</feature>
<feature type="compositionally biased region" description="Low complexity" evidence="1">
    <location>
        <begin position="23"/>
        <end position="40"/>
    </location>
</feature>
<keyword evidence="2" id="KW-0732">Signal</keyword>
<proteinExistence type="predicted"/>
<accession>A0A1U9KSM4</accession>
<reference evidence="3 4" key="1">
    <citation type="submission" date="2016-03" db="EMBL/GenBank/DDBJ databases">
        <title>Acetic acid bacteria sequencing.</title>
        <authorList>
            <person name="Brandt J."/>
            <person name="Jakob F."/>
            <person name="Vogel R.F."/>
        </authorList>
    </citation>
    <scope>NUCLEOTIDE SEQUENCE [LARGE SCALE GENOMIC DNA]</scope>
    <source>
        <strain evidence="3 4">NBRC 101099</strain>
    </source>
</reference>
<dbReference type="KEGG" id="nch:A0U93_13885"/>
<evidence type="ECO:0000313" key="4">
    <source>
        <dbReference type="Proteomes" id="UP000188604"/>
    </source>
</evidence>
<name>A0A1U9KSM4_9PROT</name>
<gene>
    <name evidence="3" type="ORF">A0U93_13885</name>
</gene>
<protein>
    <submittedName>
        <fullName evidence="3">Uncharacterized protein</fullName>
    </submittedName>
</protein>
<dbReference type="Proteomes" id="UP000188604">
    <property type="component" value="Chromosome"/>
</dbReference>
<feature type="compositionally biased region" description="Polar residues" evidence="1">
    <location>
        <begin position="48"/>
        <end position="71"/>
    </location>
</feature>
<dbReference type="AlphaFoldDB" id="A0A1U9KSM4"/>
<dbReference type="STRING" id="320497.A0U93_13885"/>
<dbReference type="RefSeq" id="WP_077807881.1">
    <property type="nucleotide sequence ID" value="NZ_BJXS01000001.1"/>
</dbReference>
<feature type="signal peptide" evidence="2">
    <location>
        <begin position="1"/>
        <end position="23"/>
    </location>
</feature>
<evidence type="ECO:0000256" key="1">
    <source>
        <dbReference type="SAM" id="MobiDB-lite"/>
    </source>
</evidence>
<organism evidence="3 4">
    <name type="scientific">Neoasaia chiangmaiensis</name>
    <dbReference type="NCBI Taxonomy" id="320497"/>
    <lineage>
        <taxon>Bacteria</taxon>
        <taxon>Pseudomonadati</taxon>
        <taxon>Pseudomonadota</taxon>
        <taxon>Alphaproteobacteria</taxon>
        <taxon>Acetobacterales</taxon>
        <taxon>Acetobacteraceae</taxon>
        <taxon>Neoasaia</taxon>
    </lineage>
</organism>
<evidence type="ECO:0000313" key="3">
    <source>
        <dbReference type="EMBL" id="AQS88833.1"/>
    </source>
</evidence>
<keyword evidence="4" id="KW-1185">Reference proteome</keyword>
<feature type="compositionally biased region" description="Basic residues" evidence="1">
    <location>
        <begin position="94"/>
        <end position="109"/>
    </location>
</feature>